<dbReference type="Proteomes" id="UP000278886">
    <property type="component" value="Chromosome"/>
</dbReference>
<evidence type="ECO:0000256" key="1">
    <source>
        <dbReference type="SAM" id="Phobius"/>
    </source>
</evidence>
<sequence length="213" mass="23364">MTEVRDAGPRERVRVRPKFSLLSNALASILLGTTPVFGVVYWFAASRGGLEFAVLAHAGVVVVGLLLLWRQLRVFCAVTDTELIGNGIFTPLVRVPLADIGEVLLVPTYLGAAPDPVLQLLVTDGSGRRVFRMRGNFWHRADLRTLAAALPVPTEHVTEPMALTDFFRSYPGSAYWFENRRPMQVAIVTVTLLLVLAAAVAIMVALDLPVRFL</sequence>
<keyword evidence="1" id="KW-1133">Transmembrane helix</keyword>
<dbReference type="RefSeq" id="WP_120762559.1">
    <property type="nucleotide sequence ID" value="NZ_CP032630.1"/>
</dbReference>
<feature type="transmembrane region" description="Helical" evidence="1">
    <location>
        <begin position="50"/>
        <end position="69"/>
    </location>
</feature>
<evidence type="ECO:0000313" key="3">
    <source>
        <dbReference type="Proteomes" id="UP000278886"/>
    </source>
</evidence>
<keyword evidence="1" id="KW-0472">Membrane</keyword>
<keyword evidence="3" id="KW-1185">Reference proteome</keyword>
<dbReference type="OrthoDB" id="5116324at2"/>
<organism evidence="2 3">
    <name type="scientific">Protaetiibacter intestinalis</name>
    <dbReference type="NCBI Taxonomy" id="2419774"/>
    <lineage>
        <taxon>Bacteria</taxon>
        <taxon>Bacillati</taxon>
        <taxon>Actinomycetota</taxon>
        <taxon>Actinomycetes</taxon>
        <taxon>Micrococcales</taxon>
        <taxon>Microbacteriaceae</taxon>
        <taxon>Protaetiibacter</taxon>
    </lineage>
</organism>
<keyword evidence="1" id="KW-0812">Transmembrane</keyword>
<gene>
    <name evidence="2" type="ORF">D7I47_08065</name>
</gene>
<name>A0A387B3R5_9MICO</name>
<accession>A0A387B3R5</accession>
<reference evidence="3" key="1">
    <citation type="submission" date="2018-09" db="EMBL/GenBank/DDBJ databases">
        <title>Genome sequencing of strain 2DFWR-13.</title>
        <authorList>
            <person name="Heo J."/>
            <person name="Kim S.-J."/>
            <person name="Kwon S.-W."/>
        </authorList>
    </citation>
    <scope>NUCLEOTIDE SEQUENCE [LARGE SCALE GENOMIC DNA]</scope>
    <source>
        <strain evidence="3">2DFWR-13</strain>
    </source>
</reference>
<protein>
    <recommendedName>
        <fullName evidence="4">PH domain-containing protein</fullName>
    </recommendedName>
</protein>
<feature type="transmembrane region" description="Helical" evidence="1">
    <location>
        <begin position="185"/>
        <end position="206"/>
    </location>
</feature>
<dbReference type="EMBL" id="CP032630">
    <property type="protein sequence ID" value="AYF98212.1"/>
    <property type="molecule type" value="Genomic_DNA"/>
</dbReference>
<dbReference type="AlphaFoldDB" id="A0A387B3R5"/>
<feature type="transmembrane region" description="Helical" evidence="1">
    <location>
        <begin position="21"/>
        <end position="44"/>
    </location>
</feature>
<evidence type="ECO:0008006" key="4">
    <source>
        <dbReference type="Google" id="ProtNLM"/>
    </source>
</evidence>
<evidence type="ECO:0000313" key="2">
    <source>
        <dbReference type="EMBL" id="AYF98212.1"/>
    </source>
</evidence>
<dbReference type="KEGG" id="lyd:D7I47_08065"/>
<proteinExistence type="predicted"/>